<proteinExistence type="predicted"/>
<feature type="signal peptide" evidence="2">
    <location>
        <begin position="1"/>
        <end position="23"/>
    </location>
</feature>
<organism evidence="3 4">
    <name type="scientific">Sorghum bicolor</name>
    <name type="common">Sorghum</name>
    <name type="synonym">Sorghum vulgare</name>
    <dbReference type="NCBI Taxonomy" id="4558"/>
    <lineage>
        <taxon>Eukaryota</taxon>
        <taxon>Viridiplantae</taxon>
        <taxon>Streptophyta</taxon>
        <taxon>Embryophyta</taxon>
        <taxon>Tracheophyta</taxon>
        <taxon>Spermatophyta</taxon>
        <taxon>Magnoliopsida</taxon>
        <taxon>Liliopsida</taxon>
        <taxon>Poales</taxon>
        <taxon>Poaceae</taxon>
        <taxon>PACMAD clade</taxon>
        <taxon>Panicoideae</taxon>
        <taxon>Andropogonodae</taxon>
        <taxon>Andropogoneae</taxon>
        <taxon>Sorghinae</taxon>
        <taxon>Sorghum</taxon>
    </lineage>
</organism>
<reference evidence="4" key="2">
    <citation type="journal article" date="2018" name="Plant J.">
        <title>The Sorghum bicolor reference genome: improved assembly, gene annotations, a transcriptome atlas, and signatures of genome organization.</title>
        <authorList>
            <person name="McCormick R.F."/>
            <person name="Truong S.K."/>
            <person name="Sreedasyam A."/>
            <person name="Jenkins J."/>
            <person name="Shu S."/>
            <person name="Sims D."/>
            <person name="Kennedy M."/>
            <person name="Amirebrahimi M."/>
            <person name="Weers B.D."/>
            <person name="McKinley B."/>
            <person name="Mattison A."/>
            <person name="Morishige D.T."/>
            <person name="Grimwood J."/>
            <person name="Schmutz J."/>
            <person name="Mullet J.E."/>
        </authorList>
    </citation>
    <scope>NUCLEOTIDE SEQUENCE [LARGE SCALE GENOMIC DNA]</scope>
    <source>
        <strain evidence="4">cv. BTx623</strain>
    </source>
</reference>
<evidence type="ECO:0000256" key="1">
    <source>
        <dbReference type="SAM" id="MobiDB-lite"/>
    </source>
</evidence>
<feature type="compositionally biased region" description="Pro residues" evidence="1">
    <location>
        <begin position="88"/>
        <end position="100"/>
    </location>
</feature>
<accession>A0A1B6QN55</accession>
<gene>
    <name evidence="3" type="ORF">SORBI_3001G370200</name>
</gene>
<protein>
    <recommendedName>
        <fullName evidence="5">Secreted protein</fullName>
    </recommendedName>
</protein>
<keyword evidence="2" id="KW-0732">Signal</keyword>
<dbReference type="Proteomes" id="UP000000768">
    <property type="component" value="Chromosome 1"/>
</dbReference>
<evidence type="ECO:0000313" key="4">
    <source>
        <dbReference type="Proteomes" id="UP000000768"/>
    </source>
</evidence>
<sequence length="111" mass="11621">MRCFHPPCSTLHAHCCCLPLVFPLATLDPSPPLGLTHLLPVESCASPPSVSQFPHGHTRPLTIASPSDAASVTRCLVWLPAETTVPPRASPPCLPSPPRSVPGNAPSVSAY</sequence>
<feature type="chain" id="PRO_5008589818" description="Secreted protein" evidence="2">
    <location>
        <begin position="24"/>
        <end position="111"/>
    </location>
</feature>
<dbReference type="AlphaFoldDB" id="A0A1B6QN55"/>
<dbReference type="InParanoid" id="A0A1B6QN55"/>
<evidence type="ECO:0000313" key="3">
    <source>
        <dbReference type="EMBL" id="KXG39362.1"/>
    </source>
</evidence>
<dbReference type="EMBL" id="CM000760">
    <property type="protein sequence ID" value="KXG39362.1"/>
    <property type="molecule type" value="Genomic_DNA"/>
</dbReference>
<evidence type="ECO:0000256" key="2">
    <source>
        <dbReference type="SAM" id="SignalP"/>
    </source>
</evidence>
<feature type="region of interest" description="Disordered" evidence="1">
    <location>
        <begin position="83"/>
        <end position="111"/>
    </location>
</feature>
<evidence type="ECO:0008006" key="5">
    <source>
        <dbReference type="Google" id="ProtNLM"/>
    </source>
</evidence>
<reference evidence="3 4" key="1">
    <citation type="journal article" date="2009" name="Nature">
        <title>The Sorghum bicolor genome and the diversification of grasses.</title>
        <authorList>
            <person name="Paterson A.H."/>
            <person name="Bowers J.E."/>
            <person name="Bruggmann R."/>
            <person name="Dubchak I."/>
            <person name="Grimwood J."/>
            <person name="Gundlach H."/>
            <person name="Haberer G."/>
            <person name="Hellsten U."/>
            <person name="Mitros T."/>
            <person name="Poliakov A."/>
            <person name="Schmutz J."/>
            <person name="Spannagl M."/>
            <person name="Tang H."/>
            <person name="Wang X."/>
            <person name="Wicker T."/>
            <person name="Bharti A.K."/>
            <person name="Chapman J."/>
            <person name="Feltus F.A."/>
            <person name="Gowik U."/>
            <person name="Grigoriev I.V."/>
            <person name="Lyons E."/>
            <person name="Maher C.A."/>
            <person name="Martis M."/>
            <person name="Narechania A."/>
            <person name="Otillar R.P."/>
            <person name="Penning B.W."/>
            <person name="Salamov A.A."/>
            <person name="Wang Y."/>
            <person name="Zhang L."/>
            <person name="Carpita N.C."/>
            <person name="Freeling M."/>
            <person name="Gingle A.R."/>
            <person name="Hash C.T."/>
            <person name="Keller B."/>
            <person name="Klein P."/>
            <person name="Kresovich S."/>
            <person name="McCann M.C."/>
            <person name="Ming R."/>
            <person name="Peterson D.G."/>
            <person name="Mehboob-ur-Rahman"/>
            <person name="Ware D."/>
            <person name="Westhoff P."/>
            <person name="Mayer K.F."/>
            <person name="Messing J."/>
            <person name="Rokhsar D.S."/>
        </authorList>
    </citation>
    <scope>NUCLEOTIDE SEQUENCE [LARGE SCALE GENOMIC DNA]</scope>
    <source>
        <strain evidence="4">cv. BTx623</strain>
    </source>
</reference>
<keyword evidence="4" id="KW-1185">Reference proteome</keyword>
<name>A0A1B6QN55_SORBI</name>
<dbReference type="Gramene" id="KXG39362">
    <property type="protein sequence ID" value="KXG39362"/>
    <property type="gene ID" value="SORBI_3001G370200"/>
</dbReference>